<feature type="compositionally biased region" description="Low complexity" evidence="2">
    <location>
        <begin position="214"/>
        <end position="224"/>
    </location>
</feature>
<evidence type="ECO:0000256" key="2">
    <source>
        <dbReference type="SAM" id="MobiDB-lite"/>
    </source>
</evidence>
<feature type="region of interest" description="Disordered" evidence="2">
    <location>
        <begin position="186"/>
        <end position="270"/>
    </location>
</feature>
<reference evidence="4" key="1">
    <citation type="journal article" date="2020" name="Stud. Mycol.">
        <title>101 Dothideomycetes genomes: a test case for predicting lifestyles and emergence of pathogens.</title>
        <authorList>
            <person name="Haridas S."/>
            <person name="Albert R."/>
            <person name="Binder M."/>
            <person name="Bloem J."/>
            <person name="Labutti K."/>
            <person name="Salamov A."/>
            <person name="Andreopoulos B."/>
            <person name="Baker S."/>
            <person name="Barry K."/>
            <person name="Bills G."/>
            <person name="Bluhm B."/>
            <person name="Cannon C."/>
            <person name="Castanera R."/>
            <person name="Culley D."/>
            <person name="Daum C."/>
            <person name="Ezra D."/>
            <person name="Gonzalez J."/>
            <person name="Henrissat B."/>
            <person name="Kuo A."/>
            <person name="Liang C."/>
            <person name="Lipzen A."/>
            <person name="Lutzoni F."/>
            <person name="Magnuson J."/>
            <person name="Mondo S."/>
            <person name="Nolan M."/>
            <person name="Ohm R."/>
            <person name="Pangilinan J."/>
            <person name="Park H.-J."/>
            <person name="Ramirez L."/>
            <person name="Alfaro M."/>
            <person name="Sun H."/>
            <person name="Tritt A."/>
            <person name="Yoshinaga Y."/>
            <person name="Zwiers L.-H."/>
            <person name="Turgeon B."/>
            <person name="Goodwin S."/>
            <person name="Spatafora J."/>
            <person name="Crous P."/>
            <person name="Grigoriev I."/>
        </authorList>
    </citation>
    <scope>NUCLEOTIDE SEQUENCE</scope>
    <source>
        <strain evidence="4">CBS 113389</strain>
    </source>
</reference>
<evidence type="ECO:0000313" key="5">
    <source>
        <dbReference type="Proteomes" id="UP000799767"/>
    </source>
</evidence>
<accession>A0A6A6PXV6</accession>
<feature type="compositionally biased region" description="Gly residues" evidence="2">
    <location>
        <begin position="26"/>
        <end position="37"/>
    </location>
</feature>
<dbReference type="GeneID" id="54479829"/>
<feature type="compositionally biased region" description="Basic and acidic residues" evidence="2">
    <location>
        <begin position="225"/>
        <end position="255"/>
    </location>
</feature>
<keyword evidence="5" id="KW-1185">Reference proteome</keyword>
<feature type="compositionally biased region" description="Basic residues" evidence="2">
    <location>
        <begin position="194"/>
        <end position="205"/>
    </location>
</feature>
<dbReference type="AlphaFoldDB" id="A0A6A6PXV6"/>
<dbReference type="RefSeq" id="XP_033591414.1">
    <property type="nucleotide sequence ID" value="XM_033738828.1"/>
</dbReference>
<name>A0A6A6PXV6_9PEZI</name>
<evidence type="ECO:0000259" key="3">
    <source>
        <dbReference type="Pfam" id="PF26118"/>
    </source>
</evidence>
<evidence type="ECO:0000256" key="1">
    <source>
        <dbReference type="SAM" id="Coils"/>
    </source>
</evidence>
<dbReference type="Pfam" id="PF26118">
    <property type="entry name" value="DUF8035"/>
    <property type="match status" value="1"/>
</dbReference>
<dbReference type="OrthoDB" id="5428245at2759"/>
<feature type="compositionally biased region" description="Basic residues" evidence="2">
    <location>
        <begin position="366"/>
        <end position="379"/>
    </location>
</feature>
<feature type="compositionally biased region" description="Basic and acidic residues" evidence="2">
    <location>
        <begin position="38"/>
        <end position="52"/>
    </location>
</feature>
<feature type="region of interest" description="Disordered" evidence="2">
    <location>
        <begin position="23"/>
        <end position="73"/>
    </location>
</feature>
<dbReference type="Proteomes" id="UP000799767">
    <property type="component" value="Unassembled WGS sequence"/>
</dbReference>
<sequence length="512" mass="59898">MSRQYRDGPAYGDFPERWDRARFERFGGGGGGGGGGRQFEEDYRYTERDRPGRQQVMVSDRIESRGPRGAYEERDRFVEEERYAHGGRRRRTDRELFGDVDPREFANMALAPYEPPPQPRPEMLRRRSSFGDSFERSRPAIPRGYEVEERRVFRPVGYEETYRREVDFDESRGREYYQPQEYREVEVRREKSTVRPRSRGGRSSKAKSVTTRQSSSSSSSISEEASIRESRRGGRTSVHESFHEHESRHGGHESVSESISETVRKFKKGKTRMPKRLVRREAIMDLGYPFDEEDAFFVLRIALEKDQIDEVIRISESYKSGEKSSSFKFEESIKEEVPKIVEPEGQREEVVRTEWINPPFVVGNHRRSRSHAGHRHRHPPPAPAVPVYESERKTVIEESETTLSPTRSHGYGGALIVREREHRSERDIRDEIARLEAERRAVRLERETEDRRDLALRRHRSGGEYDLVEYEGARPAREVVELYGRDTSPVRTVVPRVEKDRKGRMAFVRSSR</sequence>
<evidence type="ECO:0000313" key="4">
    <source>
        <dbReference type="EMBL" id="KAF2484845.1"/>
    </source>
</evidence>
<feature type="coiled-coil region" evidence="1">
    <location>
        <begin position="418"/>
        <end position="452"/>
    </location>
</feature>
<dbReference type="EMBL" id="MU001633">
    <property type="protein sequence ID" value="KAF2484845.1"/>
    <property type="molecule type" value="Genomic_DNA"/>
</dbReference>
<feature type="region of interest" description="Disordered" evidence="2">
    <location>
        <begin position="109"/>
        <end position="149"/>
    </location>
</feature>
<organism evidence="4 5">
    <name type="scientific">Neohortaea acidophila</name>
    <dbReference type="NCBI Taxonomy" id="245834"/>
    <lineage>
        <taxon>Eukaryota</taxon>
        <taxon>Fungi</taxon>
        <taxon>Dikarya</taxon>
        <taxon>Ascomycota</taxon>
        <taxon>Pezizomycotina</taxon>
        <taxon>Dothideomycetes</taxon>
        <taxon>Dothideomycetidae</taxon>
        <taxon>Mycosphaerellales</taxon>
        <taxon>Teratosphaeriaceae</taxon>
        <taxon>Neohortaea</taxon>
    </lineage>
</organism>
<feature type="compositionally biased region" description="Basic and acidic residues" evidence="2">
    <location>
        <begin position="60"/>
        <end position="73"/>
    </location>
</feature>
<feature type="region of interest" description="Disordered" evidence="2">
    <location>
        <begin position="366"/>
        <end position="385"/>
    </location>
</feature>
<keyword evidence="1" id="KW-0175">Coiled coil</keyword>
<proteinExistence type="predicted"/>
<gene>
    <name evidence="4" type="ORF">BDY17DRAFT_92257</name>
</gene>
<dbReference type="InterPro" id="IPR058348">
    <property type="entry name" value="DUF8035"/>
</dbReference>
<feature type="domain" description="DUF8035" evidence="3">
    <location>
        <begin position="267"/>
        <end position="319"/>
    </location>
</feature>
<protein>
    <recommendedName>
        <fullName evidence="3">DUF8035 domain-containing protein</fullName>
    </recommendedName>
</protein>